<accession>A0ABU1FJE6</accession>
<keyword evidence="1" id="KW-1133">Transmembrane helix</keyword>
<dbReference type="InterPro" id="IPR025101">
    <property type="entry name" value="DUF4012"/>
</dbReference>
<comment type="caution">
    <text evidence="2">The sequence shown here is derived from an EMBL/GenBank/DDBJ whole genome shotgun (WGS) entry which is preliminary data.</text>
</comment>
<evidence type="ECO:0000256" key="1">
    <source>
        <dbReference type="SAM" id="Phobius"/>
    </source>
</evidence>
<keyword evidence="3" id="KW-1185">Reference proteome</keyword>
<proteinExistence type="predicted"/>
<dbReference type="Pfam" id="PF13196">
    <property type="entry name" value="DUF4012"/>
    <property type="match status" value="1"/>
</dbReference>
<evidence type="ECO:0000313" key="2">
    <source>
        <dbReference type="EMBL" id="MDR5691581.1"/>
    </source>
</evidence>
<dbReference type="EMBL" id="JAVKGS010000001">
    <property type="protein sequence ID" value="MDR5691581.1"/>
    <property type="molecule type" value="Genomic_DNA"/>
</dbReference>
<keyword evidence="1" id="KW-0812">Transmembrane</keyword>
<dbReference type="RefSeq" id="WP_310520188.1">
    <property type="nucleotide sequence ID" value="NZ_BAABBS010000003.1"/>
</dbReference>
<name>A0ABU1FJE6_9MICO</name>
<protein>
    <submittedName>
        <fullName evidence="2">DUF4012 domain-containing protein</fullName>
    </submittedName>
</protein>
<sequence>MSDLENLMRAVPEERLHIRRHRRRPGPYIASVIFALLLAAVAASVWIGVRGLQASGELLRAVPLAESAKAAMTAQDFETAQRDAEALAEHAASAAGLTSDPVWRAVELLPGVGSNLLVLREAAASVDSVASGAVVPLAKQAAGLDPSMFSPAGGRVELQPLIDAQPVVAGAAEQVASAHETMTDPRVADADVIGPLAAARTELTELLRETDQSLDALSRSLTIGPALLGAEGQRDVLLLFQNNAELRSLGGIPGALAVVRTDGGAFALLAQRSSRDFPRYDPPVVELPVETRALWGDNTARYVQDVTFTPDFPTAASIASEMWRRETGQTTSAVVALDPVTLSYLLRATGPITLPTGDVLDAENAVRLLLSDVYARYPDPKDQDAFFAGATVAVMDAVKQGADPGALISALAQAGSERRVLIWSAVPEEQEILQATTLAGLRPVSTEDEMRLGVYLNDMTGSKMSAYLDVELGAGSVMCRNDGRRNAAVSVTLTNAAPPDAASSLPAYVTGGGTFGVSPGNIRTSIHVYGPPGAYNLGVESGGELVPYHPTSDSGYTLSGVDVELAPGQSATYTFGFLADVLGMGDTVIESTPTIHTNATSQLALTCENALW</sequence>
<reference evidence="3" key="1">
    <citation type="submission" date="2023-07" db="EMBL/GenBank/DDBJ databases">
        <title>Description of three actinobacteria isolated from air of manufacturing shop in a pharmaceutical factory.</title>
        <authorList>
            <person name="Zhang D.-F."/>
        </authorList>
    </citation>
    <scope>NUCLEOTIDE SEQUENCE [LARGE SCALE GENOMIC DNA]</scope>
    <source>
        <strain evidence="3">CCTCC AB 2011122</strain>
    </source>
</reference>
<evidence type="ECO:0000313" key="3">
    <source>
        <dbReference type="Proteomes" id="UP001260072"/>
    </source>
</evidence>
<keyword evidence="1" id="KW-0472">Membrane</keyword>
<gene>
    <name evidence="2" type="ORF">RH861_05825</name>
</gene>
<feature type="transmembrane region" description="Helical" evidence="1">
    <location>
        <begin position="28"/>
        <end position="49"/>
    </location>
</feature>
<dbReference type="Proteomes" id="UP001260072">
    <property type="component" value="Unassembled WGS sequence"/>
</dbReference>
<organism evidence="2 3">
    <name type="scientific">Agromyces indicus</name>
    <dbReference type="NCBI Taxonomy" id="758919"/>
    <lineage>
        <taxon>Bacteria</taxon>
        <taxon>Bacillati</taxon>
        <taxon>Actinomycetota</taxon>
        <taxon>Actinomycetes</taxon>
        <taxon>Micrococcales</taxon>
        <taxon>Microbacteriaceae</taxon>
        <taxon>Agromyces</taxon>
    </lineage>
</organism>